<proteinExistence type="predicted"/>
<dbReference type="Gene3D" id="3.80.10.10">
    <property type="entry name" value="Ribonuclease Inhibitor"/>
    <property type="match status" value="1"/>
</dbReference>
<reference evidence="1" key="1">
    <citation type="submission" date="2019-08" db="EMBL/GenBank/DDBJ databases">
        <authorList>
            <person name="Kucharzyk K."/>
            <person name="Murdoch R.W."/>
            <person name="Higgins S."/>
            <person name="Loffler F."/>
        </authorList>
    </citation>
    <scope>NUCLEOTIDE SEQUENCE</scope>
</reference>
<evidence type="ECO:0000313" key="1">
    <source>
        <dbReference type="EMBL" id="MPL71925.1"/>
    </source>
</evidence>
<comment type="caution">
    <text evidence="1">The sequence shown here is derived from an EMBL/GenBank/DDBJ whole genome shotgun (WGS) entry which is preliminary data.</text>
</comment>
<dbReference type="SUPFAM" id="SSF52058">
    <property type="entry name" value="L domain-like"/>
    <property type="match status" value="1"/>
</dbReference>
<gene>
    <name evidence="1" type="ORF">SDC9_17704</name>
</gene>
<dbReference type="AlphaFoldDB" id="A0A644TY82"/>
<name>A0A644TY82_9ZZZZ</name>
<protein>
    <submittedName>
        <fullName evidence="1">Uncharacterized protein</fullName>
    </submittedName>
</protein>
<dbReference type="InterPro" id="IPR032675">
    <property type="entry name" value="LRR_dom_sf"/>
</dbReference>
<accession>A0A644TY82</accession>
<organism evidence="1">
    <name type="scientific">bioreactor metagenome</name>
    <dbReference type="NCBI Taxonomy" id="1076179"/>
    <lineage>
        <taxon>unclassified sequences</taxon>
        <taxon>metagenomes</taxon>
        <taxon>ecological metagenomes</taxon>
    </lineage>
</organism>
<sequence length="370" mass="39707">MNLVARKRRRLAASTPIEIPPVTTVQVTIPELDTTIVMGGLVEQMLQFYAMDSIPEMDMGGGISPETQAAIDVFLAQELTYNWGDDSPDEVVTLADLYDEDEGWALIEHEYAAPGSYTITISGPVALVTDLDAINVPGGAGTKITGFSVVGDVTVLEAGANTFAEFPDISGLTKLKALYLYNTNAWDFISDGQGNNNLIILAASRCEIPEIDLSGFPALKIAMLSYNGISDISIHEQSSIEYYDLTNNALTSMDWLDSGKDKIRALILAYNNFASFNADGFTALQTFACDIAPISEFDITKTPELVMLSASGCVFTTVSMDAIINALAASGEVAPNLAMIMMQAQSTEEEPTEGAVLALMAARPDLMAMF</sequence>
<dbReference type="EMBL" id="VSSQ01000062">
    <property type="protein sequence ID" value="MPL71925.1"/>
    <property type="molecule type" value="Genomic_DNA"/>
</dbReference>